<reference evidence="3" key="1">
    <citation type="submission" date="2015-11" db="EMBL/GenBank/DDBJ databases">
        <authorList>
            <person name="Varghese N."/>
        </authorList>
    </citation>
    <scope>NUCLEOTIDE SEQUENCE [LARGE SCALE GENOMIC DNA]</scope>
    <source>
        <strain evidence="3">DSM 45899</strain>
    </source>
</reference>
<feature type="region of interest" description="Disordered" evidence="1">
    <location>
        <begin position="343"/>
        <end position="398"/>
    </location>
</feature>
<dbReference type="Pfam" id="PF14907">
    <property type="entry name" value="NTP_transf_5"/>
    <property type="match status" value="1"/>
</dbReference>
<sequence length="398" mass="42904">MSDPHWRIATSQVGSDAATRPERSVPAAAEREQAVGAGRERDIAHIVAAAQTLLLDARAAQIITILTDAGVGTILLKGPVTTRRLYPGVPRPRRDTDLLVHPATFATAAEVLVRQGYRPMDPAIHAQTFVRGAGETVDLHWTLPIATATPAEIWAALSAHLIDFDLQGHAVNAYDPAAHACHLAIHAIQAPTKRENAGRDLERAVDTFPLPVWADAHDLARQIGAEPALTTALRLSSPAAASLADALGLPRRIPFAQRLWLAEDAAGLIGATRLLRLAPASQRRALLRRWLRPTRAEMAAAAHRPDIAAATPTGLPPGLRLVLFRIRQVGWLLRTLVRAAESNRTGPRAQRCGSRGYRSQPSAPQPSALWVDASRVSAPDSERQPDDPAFPRRNGRPG</sequence>
<dbReference type="RefSeq" id="WP_193209877.1">
    <property type="nucleotide sequence ID" value="NZ_FAOZ01000033.1"/>
</dbReference>
<feature type="compositionally biased region" description="Basic and acidic residues" evidence="1">
    <location>
        <begin position="380"/>
        <end position="390"/>
    </location>
</feature>
<feature type="region of interest" description="Disordered" evidence="1">
    <location>
        <begin position="1"/>
        <end position="27"/>
    </location>
</feature>
<evidence type="ECO:0000256" key="1">
    <source>
        <dbReference type="SAM" id="MobiDB-lite"/>
    </source>
</evidence>
<protein>
    <submittedName>
        <fullName evidence="2">Uncharacterized nucleotidyltransferase</fullName>
    </submittedName>
</protein>
<evidence type="ECO:0000313" key="3">
    <source>
        <dbReference type="Proteomes" id="UP000198802"/>
    </source>
</evidence>
<keyword evidence="3" id="KW-1185">Reference proteome</keyword>
<dbReference type="AlphaFoldDB" id="A0A0S4QXX3"/>
<gene>
    <name evidence="2" type="ORF">Ga0074812_13374</name>
</gene>
<dbReference type="InterPro" id="IPR039498">
    <property type="entry name" value="NTP_transf_5"/>
</dbReference>
<evidence type="ECO:0000313" key="2">
    <source>
        <dbReference type="EMBL" id="CUU59950.1"/>
    </source>
</evidence>
<proteinExistence type="predicted"/>
<keyword evidence="2" id="KW-0808">Transferase</keyword>
<dbReference type="GO" id="GO:0016740">
    <property type="term" value="F:transferase activity"/>
    <property type="evidence" value="ECO:0007669"/>
    <property type="project" value="UniProtKB-KW"/>
</dbReference>
<dbReference type="EMBL" id="FAOZ01000033">
    <property type="protein sequence ID" value="CUU59950.1"/>
    <property type="molecule type" value="Genomic_DNA"/>
</dbReference>
<dbReference type="Proteomes" id="UP000198802">
    <property type="component" value="Unassembled WGS sequence"/>
</dbReference>
<organism evidence="2 3">
    <name type="scientific">Parafrankia irregularis</name>
    <dbReference type="NCBI Taxonomy" id="795642"/>
    <lineage>
        <taxon>Bacteria</taxon>
        <taxon>Bacillati</taxon>
        <taxon>Actinomycetota</taxon>
        <taxon>Actinomycetes</taxon>
        <taxon>Frankiales</taxon>
        <taxon>Frankiaceae</taxon>
        <taxon>Parafrankia</taxon>
    </lineage>
</organism>
<name>A0A0S4QXX3_9ACTN</name>
<accession>A0A0S4QXX3</accession>